<dbReference type="PANTHER" id="PTHR43386:SF24">
    <property type="entry name" value="OLIGOPEPTIDE TRANSPORT SYSTEM PERMEASE PROTEIN AMID"/>
    <property type="match status" value="1"/>
</dbReference>
<feature type="transmembrane region" description="Helical" evidence="9">
    <location>
        <begin position="381"/>
        <end position="408"/>
    </location>
</feature>
<protein>
    <submittedName>
        <fullName evidence="11">ABC transporter permease</fullName>
    </submittedName>
</protein>
<dbReference type="RefSeq" id="WP_327600069.1">
    <property type="nucleotide sequence ID" value="NZ_JAYXHS010000003.1"/>
</dbReference>
<organism evidence="11 12">
    <name type="scientific">Uliginosibacterium silvisoli</name>
    <dbReference type="NCBI Taxonomy" id="3114758"/>
    <lineage>
        <taxon>Bacteria</taxon>
        <taxon>Pseudomonadati</taxon>
        <taxon>Pseudomonadota</taxon>
        <taxon>Betaproteobacteria</taxon>
        <taxon>Rhodocyclales</taxon>
        <taxon>Zoogloeaceae</taxon>
        <taxon>Uliginosibacterium</taxon>
    </lineage>
</organism>
<feature type="transmembrane region" description="Helical" evidence="9">
    <location>
        <begin position="325"/>
        <end position="345"/>
    </location>
</feature>
<feature type="domain" description="ABC transmembrane type-1" evidence="10">
    <location>
        <begin position="246"/>
        <end position="456"/>
    </location>
</feature>
<dbReference type="EMBL" id="JAYXHS010000003">
    <property type="protein sequence ID" value="MEC5387088.1"/>
    <property type="molecule type" value="Genomic_DNA"/>
</dbReference>
<comment type="similarity">
    <text evidence="9">Belongs to the binding-protein-dependent transport system permease family.</text>
</comment>
<feature type="transmembrane region" description="Helical" evidence="9">
    <location>
        <begin position="434"/>
        <end position="456"/>
    </location>
</feature>
<evidence type="ECO:0000256" key="9">
    <source>
        <dbReference type="RuleBase" id="RU363032"/>
    </source>
</evidence>
<keyword evidence="6" id="KW-0653">Protein transport</keyword>
<feature type="transmembrane region" description="Helical" evidence="9">
    <location>
        <begin position="6"/>
        <end position="27"/>
    </location>
</feature>
<sequence length="479" mass="52371">MKPVVLISDALFFLLIACSLIGLWYASRKEHLRRAWHSVLADRVAMGALAVLLLFLGIALLDSLHFRRALEPAAGSTNSEVHYAVELDSVLDVLLHDVKEHKEKTYSAPFAHTLFERQTVERPDGTRGREFPRLKYGAAHLKNPETDKTADLVQQALRGVAVAGAVWLALAAFISAGVARSQRKPFLAAVSATLRGCTPLAWDGLLWAAGLLLLVLVPLLLMADSYHVFGTDRTGNDVFFYALKAMRTALFIGTLTSLVTLPLGIAFGIAAGYFGGWVDDAIQYVYTVISSIPYVLLIAASVLLMQAFIETHGAWFDTPAARADARLVALCAIIGLISWTSLARLMRAETLKLREADFVTAAHAFGVKPLRIMSRHILPNAFHIVLITLVLDFSGLVLAEAVLAYVGIGVDPNTISYGIMINGARAELARDPMVWWQIAAAFIFMLSLVLAANLFADAVRDAFDPRGRTALRRRRRVVA</sequence>
<evidence type="ECO:0000256" key="5">
    <source>
        <dbReference type="ARBA" id="ARBA00022856"/>
    </source>
</evidence>
<dbReference type="PROSITE" id="PS50928">
    <property type="entry name" value="ABC_TM1"/>
    <property type="match status" value="1"/>
</dbReference>
<evidence type="ECO:0000313" key="12">
    <source>
        <dbReference type="Proteomes" id="UP001331561"/>
    </source>
</evidence>
<keyword evidence="2 9" id="KW-0813">Transport</keyword>
<evidence type="ECO:0000256" key="8">
    <source>
        <dbReference type="ARBA" id="ARBA00023136"/>
    </source>
</evidence>
<keyword evidence="4 9" id="KW-0812">Transmembrane</keyword>
<proteinExistence type="inferred from homology"/>
<dbReference type="InterPro" id="IPR000515">
    <property type="entry name" value="MetI-like"/>
</dbReference>
<comment type="caution">
    <text evidence="11">The sequence shown here is derived from an EMBL/GenBank/DDBJ whole genome shotgun (WGS) entry which is preliminary data.</text>
</comment>
<dbReference type="Proteomes" id="UP001331561">
    <property type="component" value="Unassembled WGS sequence"/>
</dbReference>
<dbReference type="Pfam" id="PF00528">
    <property type="entry name" value="BPD_transp_1"/>
    <property type="match status" value="1"/>
</dbReference>
<keyword evidence="12" id="KW-1185">Reference proteome</keyword>
<gene>
    <name evidence="11" type="ORF">VVD49_15270</name>
</gene>
<evidence type="ECO:0000313" key="11">
    <source>
        <dbReference type="EMBL" id="MEC5387088.1"/>
    </source>
</evidence>
<evidence type="ECO:0000256" key="6">
    <source>
        <dbReference type="ARBA" id="ARBA00022927"/>
    </source>
</evidence>
<dbReference type="PANTHER" id="PTHR43386">
    <property type="entry name" value="OLIGOPEPTIDE TRANSPORT SYSTEM PERMEASE PROTEIN APPC"/>
    <property type="match status" value="1"/>
</dbReference>
<accession>A0ABU6K7R9</accession>
<feature type="transmembrane region" description="Helical" evidence="9">
    <location>
        <begin position="39"/>
        <end position="61"/>
    </location>
</feature>
<comment type="subcellular location">
    <subcellularLocation>
        <location evidence="1 9">Cell membrane</location>
        <topology evidence="1 9">Multi-pass membrane protein</topology>
    </subcellularLocation>
</comment>
<evidence type="ECO:0000256" key="1">
    <source>
        <dbReference type="ARBA" id="ARBA00004651"/>
    </source>
</evidence>
<keyword evidence="7 9" id="KW-1133">Transmembrane helix</keyword>
<feature type="transmembrane region" description="Helical" evidence="9">
    <location>
        <begin position="249"/>
        <end position="272"/>
    </location>
</feature>
<reference evidence="11 12" key="1">
    <citation type="submission" date="2024-01" db="EMBL/GenBank/DDBJ databases">
        <title>Uliginosibacterium soil sp. nov.</title>
        <authorList>
            <person name="Lv Y."/>
        </authorList>
    </citation>
    <scope>NUCLEOTIDE SEQUENCE [LARGE SCALE GENOMIC DNA]</scope>
    <source>
        <strain evidence="11 12">H3</strain>
    </source>
</reference>
<evidence type="ECO:0000256" key="4">
    <source>
        <dbReference type="ARBA" id="ARBA00022692"/>
    </source>
</evidence>
<dbReference type="Gene3D" id="1.10.3720.10">
    <property type="entry name" value="MetI-like"/>
    <property type="match status" value="1"/>
</dbReference>
<feature type="transmembrane region" description="Helical" evidence="9">
    <location>
        <begin position="200"/>
        <end position="223"/>
    </location>
</feature>
<name>A0ABU6K7R9_9RHOO</name>
<keyword evidence="8 9" id="KW-0472">Membrane</keyword>
<feature type="transmembrane region" description="Helical" evidence="9">
    <location>
        <begin position="156"/>
        <end position="179"/>
    </location>
</feature>
<evidence type="ECO:0000256" key="2">
    <source>
        <dbReference type="ARBA" id="ARBA00022448"/>
    </source>
</evidence>
<evidence type="ECO:0000259" key="10">
    <source>
        <dbReference type="PROSITE" id="PS50928"/>
    </source>
</evidence>
<keyword evidence="3" id="KW-1003">Cell membrane</keyword>
<feature type="transmembrane region" description="Helical" evidence="9">
    <location>
        <begin position="284"/>
        <end position="305"/>
    </location>
</feature>
<evidence type="ECO:0000256" key="3">
    <source>
        <dbReference type="ARBA" id="ARBA00022475"/>
    </source>
</evidence>
<evidence type="ECO:0000256" key="7">
    <source>
        <dbReference type="ARBA" id="ARBA00022989"/>
    </source>
</evidence>
<dbReference type="InterPro" id="IPR050366">
    <property type="entry name" value="BP-dependent_transpt_permease"/>
</dbReference>
<keyword evidence="5" id="KW-0571">Peptide transport</keyword>
<dbReference type="CDD" id="cd06261">
    <property type="entry name" value="TM_PBP2"/>
    <property type="match status" value="1"/>
</dbReference>
<dbReference type="InterPro" id="IPR035906">
    <property type="entry name" value="MetI-like_sf"/>
</dbReference>
<dbReference type="SUPFAM" id="SSF161098">
    <property type="entry name" value="MetI-like"/>
    <property type="match status" value="1"/>
</dbReference>